<evidence type="ECO:0000313" key="2">
    <source>
        <dbReference type="Proteomes" id="UP000245683"/>
    </source>
</evidence>
<accession>A0A317K716</accession>
<proteinExistence type="predicted"/>
<protein>
    <submittedName>
        <fullName evidence="1">Uncharacterized protein</fullName>
    </submittedName>
</protein>
<comment type="caution">
    <text evidence="1">The sequence shown here is derived from an EMBL/GenBank/DDBJ whole genome shotgun (WGS) entry which is preliminary data.</text>
</comment>
<gene>
    <name evidence="1" type="ORF">DLJ46_14035</name>
</gene>
<dbReference type="AlphaFoldDB" id="A0A317K716"/>
<dbReference type="RefSeq" id="WP_109945110.1">
    <property type="nucleotide sequence ID" value="NZ_QGGF01000230.1"/>
</dbReference>
<evidence type="ECO:0000313" key="1">
    <source>
        <dbReference type="EMBL" id="PWU47642.1"/>
    </source>
</evidence>
<dbReference type="OrthoDB" id="3387960at2"/>
<reference evidence="2" key="1">
    <citation type="submission" date="2018-05" db="EMBL/GenBank/DDBJ databases">
        <title>Micromonospora globispora sp. nov. and Micromonospora rugosa sp. nov., isolated from marine sediment.</title>
        <authorList>
            <person name="Carro L."/>
            <person name="Aysel V."/>
            <person name="Cetin D."/>
            <person name="Igual J.M."/>
            <person name="Klenk H.-P."/>
            <person name="Trujillo M.E."/>
            <person name="Sahin N."/>
        </authorList>
    </citation>
    <scope>NUCLEOTIDE SEQUENCE [LARGE SCALE GENOMIC DNA]</scope>
    <source>
        <strain evidence="2">S2904</strain>
    </source>
</reference>
<keyword evidence="2" id="KW-1185">Reference proteome</keyword>
<dbReference type="Proteomes" id="UP000245683">
    <property type="component" value="Unassembled WGS sequence"/>
</dbReference>
<sequence length="125" mass="14017">MGWWRRGAAAWLVLGAVLLIGAVPVARDVLRPGEQQVVVEAYDRTDDPREIVALIESHPDFVLHRATAQEDAGTVVLRVSMRSSSRWWWSGGDIAETRKIRIRLDQPLAGREVRDGRLGTPVPER</sequence>
<dbReference type="EMBL" id="QGSV01000181">
    <property type="protein sequence ID" value="PWU47642.1"/>
    <property type="molecule type" value="Genomic_DNA"/>
</dbReference>
<name>A0A317K716_9ACTN</name>
<organism evidence="1 2">
    <name type="scientific">Micromonospora globispora</name>
    <dbReference type="NCBI Taxonomy" id="1450148"/>
    <lineage>
        <taxon>Bacteria</taxon>
        <taxon>Bacillati</taxon>
        <taxon>Actinomycetota</taxon>
        <taxon>Actinomycetes</taxon>
        <taxon>Micromonosporales</taxon>
        <taxon>Micromonosporaceae</taxon>
        <taxon>Micromonospora</taxon>
    </lineage>
</organism>